<dbReference type="GO" id="GO:0006353">
    <property type="term" value="P:DNA-templated transcription termination"/>
    <property type="evidence" value="ECO:0007669"/>
    <property type="project" value="UniProtKB-KW"/>
</dbReference>
<name>A0AAV5L2R7_9ROSI</name>
<keyword evidence="5" id="KW-1185">Reference proteome</keyword>
<proteinExistence type="inferred from homology"/>
<dbReference type="GO" id="GO:0003676">
    <property type="term" value="F:nucleic acid binding"/>
    <property type="evidence" value="ECO:0007669"/>
    <property type="project" value="InterPro"/>
</dbReference>
<dbReference type="Gene3D" id="1.25.70.10">
    <property type="entry name" value="Transcription termination factor 3, mitochondrial"/>
    <property type="match status" value="1"/>
</dbReference>
<dbReference type="PANTHER" id="PTHR13068:SF166">
    <property type="entry name" value="TRANSCRIPTION TERMINATION FACTOR MTERF15, MITOCHONDRIAL-LIKE"/>
    <property type="match status" value="1"/>
</dbReference>
<keyword evidence="2" id="KW-0805">Transcription regulation</keyword>
<sequence>MGYYFCKTLILLRGSLAASKGLRFLQIHLLLQTPFSIRYVSGNAADKHSFTVSYLINSCGFSPQSALLLSKKLQLKTEKPSDSVISFLSNHGFSQTQIRSFIRKCPNLLLCNPEKSLLPKFNFFYSKGLSRPELAALLSKHPYVLRRGLISHIIPNYNFFKNLVGSGDDKVLLAFKRYAGVLCGDFKSLAPPNISLLREHGVAESGIVNLLMNQPRVVQAKHDKFSSVVQELKKKGFDPRKYAFLDAISAMLQMSKGTLERKFNVYREWGWSEEQALHAFEKFPYCMIYSEYKITTAMDFLVNKMGLSPSYIAEIPTLLSYSLKKRIIPRCSVLQALVAKGLIKDGFKMSTVVSITEDKFLQKYVTCYKEEAPLLMKLYQENLSLSK</sequence>
<protein>
    <submittedName>
        <fullName evidence="4">Uncharacterized protein</fullName>
    </submittedName>
</protein>
<keyword evidence="2" id="KW-0804">Transcription</keyword>
<evidence type="ECO:0000313" key="5">
    <source>
        <dbReference type="Proteomes" id="UP001054252"/>
    </source>
</evidence>
<gene>
    <name evidence="4" type="ORF">SLEP1_g40222</name>
</gene>
<comment type="caution">
    <text evidence="4">The sequence shown here is derived from an EMBL/GenBank/DDBJ whole genome shotgun (WGS) entry which is preliminary data.</text>
</comment>
<dbReference type="PANTHER" id="PTHR13068">
    <property type="entry name" value="CGI-12 PROTEIN-RELATED"/>
    <property type="match status" value="1"/>
</dbReference>
<evidence type="ECO:0000256" key="2">
    <source>
        <dbReference type="ARBA" id="ARBA00022472"/>
    </source>
</evidence>
<dbReference type="EMBL" id="BPVZ01000091">
    <property type="protein sequence ID" value="GKV31543.1"/>
    <property type="molecule type" value="Genomic_DNA"/>
</dbReference>
<dbReference type="InterPro" id="IPR003690">
    <property type="entry name" value="MTERF"/>
</dbReference>
<dbReference type="FunFam" id="1.25.70.10:FF:000001">
    <property type="entry name" value="Mitochondrial transcription termination factor-like"/>
    <property type="match status" value="1"/>
</dbReference>
<dbReference type="Proteomes" id="UP001054252">
    <property type="component" value="Unassembled WGS sequence"/>
</dbReference>
<dbReference type="InterPro" id="IPR038538">
    <property type="entry name" value="MTERF_sf"/>
</dbReference>
<dbReference type="Pfam" id="PF02536">
    <property type="entry name" value="mTERF"/>
    <property type="match status" value="2"/>
</dbReference>
<accession>A0AAV5L2R7</accession>
<dbReference type="AlphaFoldDB" id="A0AAV5L2R7"/>
<evidence type="ECO:0000256" key="3">
    <source>
        <dbReference type="ARBA" id="ARBA00022946"/>
    </source>
</evidence>
<evidence type="ECO:0000256" key="1">
    <source>
        <dbReference type="ARBA" id="ARBA00007692"/>
    </source>
</evidence>
<keyword evidence="3" id="KW-0809">Transit peptide</keyword>
<evidence type="ECO:0000313" key="4">
    <source>
        <dbReference type="EMBL" id="GKV31543.1"/>
    </source>
</evidence>
<organism evidence="4 5">
    <name type="scientific">Rubroshorea leprosula</name>
    <dbReference type="NCBI Taxonomy" id="152421"/>
    <lineage>
        <taxon>Eukaryota</taxon>
        <taxon>Viridiplantae</taxon>
        <taxon>Streptophyta</taxon>
        <taxon>Embryophyta</taxon>
        <taxon>Tracheophyta</taxon>
        <taxon>Spermatophyta</taxon>
        <taxon>Magnoliopsida</taxon>
        <taxon>eudicotyledons</taxon>
        <taxon>Gunneridae</taxon>
        <taxon>Pentapetalae</taxon>
        <taxon>rosids</taxon>
        <taxon>malvids</taxon>
        <taxon>Malvales</taxon>
        <taxon>Dipterocarpaceae</taxon>
        <taxon>Rubroshorea</taxon>
    </lineage>
</organism>
<dbReference type="SMART" id="SM00733">
    <property type="entry name" value="Mterf"/>
    <property type="match status" value="6"/>
</dbReference>
<comment type="similarity">
    <text evidence="1">Belongs to the mTERF family.</text>
</comment>
<keyword evidence="2" id="KW-0806">Transcription termination</keyword>
<reference evidence="4 5" key="1">
    <citation type="journal article" date="2021" name="Commun. Biol.">
        <title>The genome of Shorea leprosula (Dipterocarpaceae) highlights the ecological relevance of drought in aseasonal tropical rainforests.</title>
        <authorList>
            <person name="Ng K.K.S."/>
            <person name="Kobayashi M.J."/>
            <person name="Fawcett J.A."/>
            <person name="Hatakeyama M."/>
            <person name="Paape T."/>
            <person name="Ng C.H."/>
            <person name="Ang C.C."/>
            <person name="Tnah L.H."/>
            <person name="Lee C.T."/>
            <person name="Nishiyama T."/>
            <person name="Sese J."/>
            <person name="O'Brien M.J."/>
            <person name="Copetti D."/>
            <person name="Mohd Noor M.I."/>
            <person name="Ong R.C."/>
            <person name="Putra M."/>
            <person name="Sireger I.Z."/>
            <person name="Indrioko S."/>
            <person name="Kosugi Y."/>
            <person name="Izuno A."/>
            <person name="Isagi Y."/>
            <person name="Lee S.L."/>
            <person name="Shimizu K.K."/>
        </authorList>
    </citation>
    <scope>NUCLEOTIDE SEQUENCE [LARGE SCALE GENOMIC DNA]</scope>
    <source>
        <strain evidence="4">214</strain>
    </source>
</reference>